<accession>A0AC61R0D2</accession>
<sequence>MARKSRKKMQNTFPVMPEVSASKSKTGIYVRLSVEDNGNAERDSIQNQISYLEEYVKKNESDFQLVNIYVDNGTTGTNFDRVGWKELIEDVKTGAVDCLVFKDFSRIGRDYIEVGNYLEKIFPFLGVRIISVNDNFDSRKQPFESNMLMNSLTNIVNDYYAKDISRKILQAKKVMQENGEYTSGVYPYGYKGDDANKRKLTVDPEAADVVKKIFEWRIQGNGCTRIANYLNELAIPSPGLYRFMNGFQSFKRSGHSKWRAEHVSGILTNPVYLGHLVQGKSQGSHFRNNGKKQRLPKADWIISENTHIPLITQREFDVAAAMAEKSHKMYCERMNANADIPQEENCLRKKVYCGQCGQKMFRRSRVTDGVRRYYYYCDSRRRFLDTECVQASIYEIPLMETVNEVINQQMQLYGILSDQWAGREKSMTGTIHGVEADKQNRDMHKQELMQKIQSIKRKRRELYVDMKEGSLEPEDFEYEKKQLAQKQLSYEIEIKNIGGKNEAEEKAIETLNICLKENLQAEDKKIPLEILNILIEKIIVESPEQIVIKCTYADLLEKWCREMQISDREEGGIRG</sequence>
<gene>
    <name evidence="1" type="ORF">E5357_06715</name>
</gene>
<comment type="caution">
    <text evidence="1">The sequence shown here is derived from an EMBL/GenBank/DDBJ whole genome shotgun (WGS) entry which is preliminary data.</text>
</comment>
<name>A0AC61R0D2_9FIRM</name>
<reference evidence="1" key="1">
    <citation type="submission" date="2019-04" db="EMBL/GenBank/DDBJ databases">
        <title>Microbes associate with the intestines of laboratory mice.</title>
        <authorList>
            <person name="Navarre W."/>
            <person name="Wong E."/>
            <person name="Huang K."/>
            <person name="Tropini C."/>
            <person name="Ng K."/>
            <person name="Yu B."/>
        </authorList>
    </citation>
    <scope>NUCLEOTIDE SEQUENCE</scope>
    <source>
        <strain evidence="1">NM72_1-8</strain>
    </source>
</reference>
<evidence type="ECO:0000313" key="2">
    <source>
        <dbReference type="Proteomes" id="UP000307720"/>
    </source>
</evidence>
<organism evidence="1 2">
    <name type="scientific">Hominisplanchenecus murintestinalis</name>
    <dbReference type="NCBI Taxonomy" id="2941517"/>
    <lineage>
        <taxon>Bacteria</taxon>
        <taxon>Bacillati</taxon>
        <taxon>Bacillota</taxon>
        <taxon>Clostridia</taxon>
        <taxon>Lachnospirales</taxon>
        <taxon>Lachnospiraceae</taxon>
        <taxon>Hominisplanchenecus</taxon>
    </lineage>
</organism>
<protein>
    <submittedName>
        <fullName evidence="1">Uncharacterized protein</fullName>
    </submittedName>
</protein>
<proteinExistence type="predicted"/>
<keyword evidence="2" id="KW-1185">Reference proteome</keyword>
<dbReference type="EMBL" id="SRZB01000010">
    <property type="protein sequence ID" value="TGX99114.1"/>
    <property type="molecule type" value="Genomic_DNA"/>
</dbReference>
<dbReference type="Proteomes" id="UP000307720">
    <property type="component" value="Unassembled WGS sequence"/>
</dbReference>
<evidence type="ECO:0000313" key="1">
    <source>
        <dbReference type="EMBL" id="TGX99114.1"/>
    </source>
</evidence>